<comment type="subcellular location">
    <subcellularLocation>
        <location evidence="2 9">Mitochondrion inner membrane</location>
        <topology evidence="2 9">Single-pass membrane protein</topology>
    </subcellularLocation>
</comment>
<proteinExistence type="inferred from homology"/>
<protein>
    <recommendedName>
        <fullName evidence="9">MICOS complex subunit MIC10</fullName>
    </recommendedName>
</protein>
<comment type="similarity">
    <text evidence="3 9">Belongs to the MICOS complex subunit Mic10 family.</text>
</comment>
<dbReference type="AlphaFoldDB" id="A0A0M3HW71"/>
<keyword evidence="4 9" id="KW-0812">Transmembrane</keyword>
<evidence type="ECO:0000256" key="6">
    <source>
        <dbReference type="ARBA" id="ARBA00022989"/>
    </source>
</evidence>
<keyword evidence="10" id="KW-1185">Reference proteome</keyword>
<keyword evidence="7 9" id="KW-0496">Mitochondrion</keyword>
<sequence length="222" mass="25013">MPKLSEEELGEKWDRCFADSLLKITGGLAIGIVASLAFFKGRSFPIWFGSGIGLGMGWSNCRHDLQSPFLLHGKKVRSDELTTSTENKSEYTVVMDPAHMVVAVFNFQDALGKMRLIDDKILFELNCALPSSSFSANINKGEKCKEIHTQLVKIRAKRMELIRRCVNENQENVAHLRKSDASPGDVRLAQNTLRQIKSEMDVESIVNERSEKAIHDRCRAFL</sequence>
<dbReference type="PANTHER" id="PTHR21304:SF0">
    <property type="entry name" value="MICOS COMPLEX SUBUNIT MIC10"/>
    <property type="match status" value="1"/>
</dbReference>
<keyword evidence="6 9" id="KW-1133">Transmembrane helix</keyword>
<comment type="subunit">
    <text evidence="9">Component of the mitochondrial contact site and cristae organizing system (MICOS) complex.</text>
</comment>
<evidence type="ECO:0000256" key="8">
    <source>
        <dbReference type="ARBA" id="ARBA00023136"/>
    </source>
</evidence>
<dbReference type="WBParaSite" id="ALUE_0000734601-mRNA-1">
    <property type="protein sequence ID" value="ALUE_0000734601-mRNA-1"/>
    <property type="gene ID" value="ALUE_0000734601"/>
</dbReference>
<organism evidence="10 11">
    <name type="scientific">Ascaris lumbricoides</name>
    <name type="common">Giant roundworm</name>
    <dbReference type="NCBI Taxonomy" id="6252"/>
    <lineage>
        <taxon>Eukaryota</taxon>
        <taxon>Metazoa</taxon>
        <taxon>Ecdysozoa</taxon>
        <taxon>Nematoda</taxon>
        <taxon>Chromadorea</taxon>
        <taxon>Rhabditida</taxon>
        <taxon>Spirurina</taxon>
        <taxon>Ascaridomorpha</taxon>
        <taxon>Ascaridoidea</taxon>
        <taxon>Ascarididae</taxon>
        <taxon>Ascaris</taxon>
    </lineage>
</organism>
<evidence type="ECO:0000313" key="11">
    <source>
        <dbReference type="WBParaSite" id="ALUE_0000734601-mRNA-1"/>
    </source>
</evidence>
<reference evidence="11" key="1">
    <citation type="submission" date="2017-02" db="UniProtKB">
        <authorList>
            <consortium name="WormBaseParasite"/>
        </authorList>
    </citation>
    <scope>IDENTIFICATION</scope>
</reference>
<evidence type="ECO:0000256" key="5">
    <source>
        <dbReference type="ARBA" id="ARBA00022792"/>
    </source>
</evidence>
<dbReference type="InterPro" id="IPR007512">
    <property type="entry name" value="Mic10"/>
</dbReference>
<comment type="function">
    <text evidence="1 9">Component of the MICOS complex, a large protein complex of the mitochondrial inner membrane that plays crucial roles in the maintenance of crista junctions, inner membrane architecture, and formation of contact sites to the outer membrane.</text>
</comment>
<evidence type="ECO:0000256" key="7">
    <source>
        <dbReference type="ARBA" id="ARBA00023128"/>
    </source>
</evidence>
<dbReference type="Pfam" id="PF04418">
    <property type="entry name" value="DUF543"/>
    <property type="match status" value="1"/>
</dbReference>
<dbReference type="PANTHER" id="PTHR21304">
    <property type="entry name" value="MICOS COMPLEX SUBUNIT MIC10"/>
    <property type="match status" value="1"/>
</dbReference>
<keyword evidence="5 9" id="KW-0999">Mitochondrion inner membrane</keyword>
<name>A0A0M3HW71_ASCLU</name>
<evidence type="ECO:0000256" key="1">
    <source>
        <dbReference type="ARBA" id="ARBA00002689"/>
    </source>
</evidence>
<evidence type="ECO:0000313" key="10">
    <source>
        <dbReference type="Proteomes" id="UP000036681"/>
    </source>
</evidence>
<accession>A0A0M3HW71</accession>
<dbReference type="GO" id="GO:0061617">
    <property type="term" value="C:MICOS complex"/>
    <property type="evidence" value="ECO:0007669"/>
    <property type="project" value="UniProtKB-UniRule"/>
</dbReference>
<evidence type="ECO:0000256" key="4">
    <source>
        <dbReference type="ARBA" id="ARBA00022692"/>
    </source>
</evidence>
<feature type="transmembrane region" description="Helical" evidence="9">
    <location>
        <begin position="20"/>
        <end position="39"/>
    </location>
</feature>
<evidence type="ECO:0000256" key="2">
    <source>
        <dbReference type="ARBA" id="ARBA00004434"/>
    </source>
</evidence>
<evidence type="ECO:0000256" key="3">
    <source>
        <dbReference type="ARBA" id="ARBA00006792"/>
    </source>
</evidence>
<keyword evidence="8 9" id="KW-0472">Membrane</keyword>
<evidence type="ECO:0000256" key="9">
    <source>
        <dbReference type="RuleBase" id="RU363011"/>
    </source>
</evidence>
<dbReference type="Proteomes" id="UP000036681">
    <property type="component" value="Unplaced"/>
</dbReference>